<organism evidence="1 2">
    <name type="scientific">Paramuricea clavata</name>
    <name type="common">Red gorgonian</name>
    <name type="synonym">Violescent sea-whip</name>
    <dbReference type="NCBI Taxonomy" id="317549"/>
    <lineage>
        <taxon>Eukaryota</taxon>
        <taxon>Metazoa</taxon>
        <taxon>Cnidaria</taxon>
        <taxon>Anthozoa</taxon>
        <taxon>Octocorallia</taxon>
        <taxon>Malacalcyonacea</taxon>
        <taxon>Plexauridae</taxon>
        <taxon>Paramuricea</taxon>
    </lineage>
</organism>
<dbReference type="PANTHER" id="PTHR47018:SF2">
    <property type="entry name" value="TESMIN_TSO1-LIKE CXC DOMAIN-CONTAINING PROTEIN"/>
    <property type="match status" value="1"/>
</dbReference>
<reference evidence="1" key="1">
    <citation type="submission" date="2020-04" db="EMBL/GenBank/DDBJ databases">
        <authorList>
            <person name="Alioto T."/>
            <person name="Alioto T."/>
            <person name="Gomez Garrido J."/>
        </authorList>
    </citation>
    <scope>NUCLEOTIDE SEQUENCE</scope>
    <source>
        <strain evidence="1">A484AB</strain>
    </source>
</reference>
<gene>
    <name evidence="1" type="ORF">PACLA_8A028105</name>
</gene>
<dbReference type="AlphaFoldDB" id="A0A6S7H226"/>
<proteinExistence type="predicted"/>
<keyword evidence="2" id="KW-1185">Reference proteome</keyword>
<comment type="caution">
    <text evidence="1">The sequence shown here is derived from an EMBL/GenBank/DDBJ whole genome shotgun (WGS) entry which is preliminary data.</text>
</comment>
<name>A0A6S7H226_PARCT</name>
<dbReference type="EMBL" id="CACRXK020002909">
    <property type="protein sequence ID" value="CAB3996629.1"/>
    <property type="molecule type" value="Genomic_DNA"/>
</dbReference>
<accession>A0A6S7H226</accession>
<evidence type="ECO:0000313" key="1">
    <source>
        <dbReference type="EMBL" id="CAB3996629.1"/>
    </source>
</evidence>
<dbReference type="OrthoDB" id="5987365at2759"/>
<sequence>MVKHGMDVIRQAVTFLNLGQVPIITVDQPLFALAKMVQWKWPDSHGEKAYVVMLGGLHIEMALWSVLGDLLDGSGWTVALTEADVASSGVVDSFLKASHLTRTRHAHQVTALALHKLQRDAFSQYVDEASFSMWEEARK</sequence>
<dbReference type="PANTHER" id="PTHR47018">
    <property type="entry name" value="CXC DOMAIN-CONTAINING PROTEIN-RELATED"/>
    <property type="match status" value="1"/>
</dbReference>
<evidence type="ECO:0000313" key="2">
    <source>
        <dbReference type="Proteomes" id="UP001152795"/>
    </source>
</evidence>
<dbReference type="Proteomes" id="UP001152795">
    <property type="component" value="Unassembled WGS sequence"/>
</dbReference>
<protein>
    <submittedName>
        <fullName evidence="1">Uncharacterized protein</fullName>
    </submittedName>
</protein>